<sequence>MAKQEHSSILEALDVKKVTWYHVTTVIISGMGFFTDSYDLFVISLVTKLLGRIYYHHPGSSSPGSLPDGISAAVSGVAFAGTFIGQIFFGSLHFSSR</sequence>
<dbReference type="SUPFAM" id="SSF103473">
    <property type="entry name" value="MFS general substrate transporter"/>
    <property type="match status" value="1"/>
</dbReference>
<keyword evidence="1" id="KW-1133">Transmembrane helix</keyword>
<dbReference type="Gramene" id="CDY32950">
    <property type="protein sequence ID" value="CDY32950"/>
    <property type="gene ID" value="GSBRNA2T00053157001"/>
</dbReference>
<accession>A0A078H2X3</accession>
<reference evidence="2 3" key="1">
    <citation type="journal article" date="2014" name="Science">
        <title>Plant genetics. Early allopolyploid evolution in the post-Neolithic Brassica napus oilseed genome.</title>
        <authorList>
            <person name="Chalhoub B."/>
            <person name="Denoeud F."/>
            <person name="Liu S."/>
            <person name="Parkin I.A."/>
            <person name="Tang H."/>
            <person name="Wang X."/>
            <person name="Chiquet J."/>
            <person name="Belcram H."/>
            <person name="Tong C."/>
            <person name="Samans B."/>
            <person name="Correa M."/>
            <person name="Da Silva C."/>
            <person name="Just J."/>
            <person name="Falentin C."/>
            <person name="Koh C.S."/>
            <person name="Le Clainche I."/>
            <person name="Bernard M."/>
            <person name="Bento P."/>
            <person name="Noel B."/>
            <person name="Labadie K."/>
            <person name="Alberti A."/>
            <person name="Charles M."/>
            <person name="Arnaud D."/>
            <person name="Guo H."/>
            <person name="Daviaud C."/>
            <person name="Alamery S."/>
            <person name="Jabbari K."/>
            <person name="Zhao M."/>
            <person name="Edger P.P."/>
            <person name="Chelaifa H."/>
            <person name="Tack D."/>
            <person name="Lassalle G."/>
            <person name="Mestiri I."/>
            <person name="Schnel N."/>
            <person name="Le Paslier M.C."/>
            <person name="Fan G."/>
            <person name="Renault V."/>
            <person name="Bayer P.E."/>
            <person name="Golicz A.A."/>
            <person name="Manoli S."/>
            <person name="Lee T.H."/>
            <person name="Thi V.H."/>
            <person name="Chalabi S."/>
            <person name="Hu Q."/>
            <person name="Fan C."/>
            <person name="Tollenaere R."/>
            <person name="Lu Y."/>
            <person name="Battail C."/>
            <person name="Shen J."/>
            <person name="Sidebottom C.H."/>
            <person name="Wang X."/>
            <person name="Canaguier A."/>
            <person name="Chauveau A."/>
            <person name="Berard A."/>
            <person name="Deniot G."/>
            <person name="Guan M."/>
            <person name="Liu Z."/>
            <person name="Sun F."/>
            <person name="Lim Y.P."/>
            <person name="Lyons E."/>
            <person name="Town C.D."/>
            <person name="Bancroft I."/>
            <person name="Wang X."/>
            <person name="Meng J."/>
            <person name="Ma J."/>
            <person name="Pires J.C."/>
            <person name="King G.J."/>
            <person name="Brunel D."/>
            <person name="Delourme R."/>
            <person name="Renard M."/>
            <person name="Aury J.M."/>
            <person name="Adams K.L."/>
            <person name="Batley J."/>
            <person name="Snowdon R.J."/>
            <person name="Tost J."/>
            <person name="Edwards D."/>
            <person name="Zhou Y."/>
            <person name="Hua W."/>
            <person name="Sharpe A.G."/>
            <person name="Paterson A.H."/>
            <person name="Guan C."/>
            <person name="Wincker P."/>
        </authorList>
    </citation>
    <scope>NUCLEOTIDE SEQUENCE [LARGE SCALE GENOMIC DNA]</scope>
    <source>
        <strain evidence="3">cv. Darmor-bzh</strain>
    </source>
</reference>
<name>A0A078H2X3_BRANA</name>
<keyword evidence="1" id="KW-0472">Membrane</keyword>
<evidence type="ECO:0000313" key="2">
    <source>
        <dbReference type="EMBL" id="CDY32950.1"/>
    </source>
</evidence>
<feature type="transmembrane region" description="Helical" evidence="1">
    <location>
        <begin position="70"/>
        <end position="92"/>
    </location>
</feature>
<dbReference type="AlphaFoldDB" id="A0A078H2X3"/>
<dbReference type="OMA" id="FFGSLHF"/>
<dbReference type="PaxDb" id="3708-A0A078H2X3"/>
<feature type="transmembrane region" description="Helical" evidence="1">
    <location>
        <begin position="20"/>
        <end position="50"/>
    </location>
</feature>
<evidence type="ECO:0000256" key="1">
    <source>
        <dbReference type="SAM" id="Phobius"/>
    </source>
</evidence>
<dbReference type="EMBL" id="LK032303">
    <property type="protein sequence ID" value="CDY32950.1"/>
    <property type="molecule type" value="Genomic_DNA"/>
</dbReference>
<proteinExistence type="predicted"/>
<dbReference type="InterPro" id="IPR036259">
    <property type="entry name" value="MFS_trans_sf"/>
</dbReference>
<dbReference type="Gene3D" id="1.20.1250.20">
    <property type="entry name" value="MFS general substrate transporter like domains"/>
    <property type="match status" value="1"/>
</dbReference>
<evidence type="ECO:0000313" key="3">
    <source>
        <dbReference type="Proteomes" id="UP000028999"/>
    </source>
</evidence>
<dbReference type="Proteomes" id="UP000028999">
    <property type="component" value="Unassembled WGS sequence"/>
</dbReference>
<protein>
    <submittedName>
        <fullName evidence="2">BnaA09g16430D protein</fullName>
    </submittedName>
</protein>
<organism evidence="2 3">
    <name type="scientific">Brassica napus</name>
    <name type="common">Rape</name>
    <dbReference type="NCBI Taxonomy" id="3708"/>
    <lineage>
        <taxon>Eukaryota</taxon>
        <taxon>Viridiplantae</taxon>
        <taxon>Streptophyta</taxon>
        <taxon>Embryophyta</taxon>
        <taxon>Tracheophyta</taxon>
        <taxon>Spermatophyta</taxon>
        <taxon>Magnoliopsida</taxon>
        <taxon>eudicotyledons</taxon>
        <taxon>Gunneridae</taxon>
        <taxon>Pentapetalae</taxon>
        <taxon>rosids</taxon>
        <taxon>malvids</taxon>
        <taxon>Brassicales</taxon>
        <taxon>Brassicaceae</taxon>
        <taxon>Brassiceae</taxon>
        <taxon>Brassica</taxon>
    </lineage>
</organism>
<keyword evidence="1" id="KW-0812">Transmembrane</keyword>
<gene>
    <name evidence="2" type="primary">BnaA09g16430D</name>
    <name evidence="2" type="ORF">GSBRNA2T00053157001</name>
</gene>
<dbReference type="STRING" id="3708.A0A078H2X3"/>
<keyword evidence="3" id="KW-1185">Reference proteome</keyword>